<dbReference type="Proteomes" id="UP001310594">
    <property type="component" value="Unassembled WGS sequence"/>
</dbReference>
<organism evidence="3 4">
    <name type="scientific">Elasticomyces elasticus</name>
    <dbReference type="NCBI Taxonomy" id="574655"/>
    <lineage>
        <taxon>Eukaryota</taxon>
        <taxon>Fungi</taxon>
        <taxon>Dikarya</taxon>
        <taxon>Ascomycota</taxon>
        <taxon>Pezizomycotina</taxon>
        <taxon>Dothideomycetes</taxon>
        <taxon>Dothideomycetidae</taxon>
        <taxon>Mycosphaerellales</taxon>
        <taxon>Teratosphaeriaceae</taxon>
        <taxon>Elasticomyces</taxon>
    </lineage>
</organism>
<proteinExistence type="predicted"/>
<feature type="chain" id="PRO_5043052847" evidence="2">
    <location>
        <begin position="20"/>
        <end position="412"/>
    </location>
</feature>
<dbReference type="AlphaFoldDB" id="A0AAN7W9Z4"/>
<accession>A0AAN7W9Z4</accession>
<dbReference type="EMBL" id="JAVRQU010000004">
    <property type="protein sequence ID" value="KAK5704391.1"/>
    <property type="molecule type" value="Genomic_DNA"/>
</dbReference>
<protein>
    <submittedName>
        <fullName evidence="3">Uncharacterized protein</fullName>
    </submittedName>
</protein>
<sequence length="412" mass="41715">MCSLRKTFLLVACATQAIAGPLPRYSNNTSSRSSASTQSTSTSLTRVADIASTTQESATNSTVSSTYVNGWGSSSSSAQASAYTTYSGSAAEAQTLVVSTSLYFSYAPATSNASIAITSLPATSGENRVSSTGTTTLTFYTTVPPSAGSTYPRTKQSEIAAATSNSEASTSEFSQAVDSTTTASATSSSPAVYGSVTLTYSVSSETATGALTLLPTLSSAYGSSDVSASTSVVASEVPSSGSSAYDTPMTSPTQGPSTLAQSTEALETTPSAPPVYSANQYPTASSTASASSSAAQTTLLETSNNAPSLPPYVPTQSATKGLSDYFHMPPSSSGLPEFVSQYSYLPSNTHFSYAPSAAETSVPPLAGITIVPISPSSSGDDERIVTVTVTTTQLDAGKTTTVAEQTVTISGY</sequence>
<feature type="signal peptide" evidence="2">
    <location>
        <begin position="1"/>
        <end position="19"/>
    </location>
</feature>
<name>A0AAN7W9Z4_9PEZI</name>
<evidence type="ECO:0000313" key="3">
    <source>
        <dbReference type="EMBL" id="KAK5704391.1"/>
    </source>
</evidence>
<evidence type="ECO:0000256" key="1">
    <source>
        <dbReference type="SAM" id="MobiDB-lite"/>
    </source>
</evidence>
<feature type="region of interest" description="Disordered" evidence="1">
    <location>
        <begin position="237"/>
        <end position="289"/>
    </location>
</feature>
<feature type="compositionally biased region" description="Low complexity" evidence="1">
    <location>
        <begin position="26"/>
        <end position="45"/>
    </location>
</feature>
<feature type="region of interest" description="Disordered" evidence="1">
    <location>
        <begin position="25"/>
        <end position="46"/>
    </location>
</feature>
<keyword evidence="2" id="KW-0732">Signal</keyword>
<feature type="compositionally biased region" description="Low complexity" evidence="1">
    <location>
        <begin position="157"/>
        <end position="173"/>
    </location>
</feature>
<feature type="region of interest" description="Disordered" evidence="1">
    <location>
        <begin position="146"/>
        <end position="173"/>
    </location>
</feature>
<evidence type="ECO:0000256" key="2">
    <source>
        <dbReference type="SAM" id="SignalP"/>
    </source>
</evidence>
<feature type="compositionally biased region" description="Polar residues" evidence="1">
    <location>
        <begin position="241"/>
        <end position="270"/>
    </location>
</feature>
<reference evidence="3" key="1">
    <citation type="submission" date="2023-08" db="EMBL/GenBank/DDBJ databases">
        <title>Black Yeasts Isolated from many extreme environments.</title>
        <authorList>
            <person name="Coleine C."/>
            <person name="Stajich J.E."/>
            <person name="Selbmann L."/>
        </authorList>
    </citation>
    <scope>NUCLEOTIDE SEQUENCE</scope>
    <source>
        <strain evidence="3">CCFEE 5810</strain>
    </source>
</reference>
<evidence type="ECO:0000313" key="4">
    <source>
        <dbReference type="Proteomes" id="UP001310594"/>
    </source>
</evidence>
<gene>
    <name evidence="3" type="ORF">LTR97_003409</name>
</gene>
<comment type="caution">
    <text evidence="3">The sequence shown here is derived from an EMBL/GenBank/DDBJ whole genome shotgun (WGS) entry which is preliminary data.</text>
</comment>